<dbReference type="Pfam" id="PF03330">
    <property type="entry name" value="DPBB_1"/>
    <property type="match status" value="1"/>
</dbReference>
<dbReference type="Proteomes" id="UP000295678">
    <property type="component" value="Unassembled WGS sequence"/>
</dbReference>
<dbReference type="CDD" id="cd22268">
    <property type="entry name" value="DPBB_RlpA-like"/>
    <property type="match status" value="1"/>
</dbReference>
<evidence type="ECO:0000313" key="6">
    <source>
        <dbReference type="EMBL" id="TCT13649.1"/>
    </source>
</evidence>
<evidence type="ECO:0000313" key="7">
    <source>
        <dbReference type="Proteomes" id="UP000295678"/>
    </source>
</evidence>
<evidence type="ECO:0000259" key="5">
    <source>
        <dbReference type="Pfam" id="PF03330"/>
    </source>
</evidence>
<dbReference type="GO" id="GO:0008932">
    <property type="term" value="F:lytic endotransglycosylase activity"/>
    <property type="evidence" value="ECO:0007669"/>
    <property type="project" value="UniProtKB-UniRule"/>
</dbReference>
<sequence precursor="true">MPLSPGRRAVAALAFMAPFVLPASAKAAECGRASWYAMTSRTASGERANPAGFHAAHRTLPFGTRLKVTNLANGRTVTVRVNDRGPFVRGRVVDVSRAAAEALGFVNAGTARVRIETEDGRWVGKGC</sequence>
<comment type="caution">
    <text evidence="6">The sequence shown here is derived from an EMBL/GenBank/DDBJ whole genome shotgun (WGS) entry which is preliminary data.</text>
</comment>
<dbReference type="InterPro" id="IPR034718">
    <property type="entry name" value="RlpA"/>
</dbReference>
<feature type="chain" id="PRO_5021056985" description="Endolytic peptidoglycan transglycosylase RlpA" evidence="3">
    <location>
        <begin position="28"/>
        <end position="127"/>
    </location>
</feature>
<evidence type="ECO:0000256" key="4">
    <source>
        <dbReference type="RuleBase" id="RU003495"/>
    </source>
</evidence>
<dbReference type="EMBL" id="SMAK01000001">
    <property type="protein sequence ID" value="TCT13649.1"/>
    <property type="molecule type" value="Genomic_DNA"/>
</dbReference>
<keyword evidence="3" id="KW-0732">Signal</keyword>
<dbReference type="GO" id="GO:0000270">
    <property type="term" value="P:peptidoglycan metabolic process"/>
    <property type="evidence" value="ECO:0007669"/>
    <property type="project" value="UniProtKB-UniRule"/>
</dbReference>
<keyword evidence="6" id="KW-0449">Lipoprotein</keyword>
<evidence type="ECO:0000256" key="1">
    <source>
        <dbReference type="ARBA" id="ARBA00023239"/>
    </source>
</evidence>
<name>A0A4V2V028_9HYPH</name>
<dbReference type="RefSeq" id="WP_245499589.1">
    <property type="nucleotide sequence ID" value="NZ_SMAK01000001.1"/>
</dbReference>
<dbReference type="AlphaFoldDB" id="A0A4V2V028"/>
<dbReference type="PANTHER" id="PTHR34183:SF8">
    <property type="entry name" value="ENDOLYTIC PEPTIDOGLYCAN TRANSGLYCOSYLASE RLPA-RELATED"/>
    <property type="match status" value="1"/>
</dbReference>
<feature type="signal peptide" evidence="3">
    <location>
        <begin position="1"/>
        <end position="27"/>
    </location>
</feature>
<comment type="similarity">
    <text evidence="3 4">Belongs to the RlpA family.</text>
</comment>
<keyword evidence="7" id="KW-1185">Reference proteome</keyword>
<dbReference type="Gene3D" id="2.40.40.10">
    <property type="entry name" value="RlpA-like domain"/>
    <property type="match status" value="1"/>
</dbReference>
<protein>
    <recommendedName>
        <fullName evidence="3">Endolytic peptidoglycan transglycosylase RlpA</fullName>
        <ecNumber evidence="3">4.2.2.-</ecNumber>
    </recommendedName>
</protein>
<feature type="domain" description="RlpA-like protein double-psi beta-barrel" evidence="5">
    <location>
        <begin position="29"/>
        <end position="115"/>
    </location>
</feature>
<dbReference type="GO" id="GO:0071555">
    <property type="term" value="P:cell wall organization"/>
    <property type="evidence" value="ECO:0007669"/>
    <property type="project" value="UniProtKB-KW"/>
</dbReference>
<dbReference type="InterPro" id="IPR036908">
    <property type="entry name" value="RlpA-like_sf"/>
</dbReference>
<comment type="function">
    <text evidence="3">Lytic transglycosylase with a strong preference for naked glycan strands that lack stem peptides.</text>
</comment>
<dbReference type="InterPro" id="IPR012997">
    <property type="entry name" value="RplA"/>
</dbReference>
<dbReference type="HAMAP" id="MF_02071">
    <property type="entry name" value="RlpA"/>
    <property type="match status" value="1"/>
</dbReference>
<evidence type="ECO:0000256" key="2">
    <source>
        <dbReference type="ARBA" id="ARBA00023316"/>
    </source>
</evidence>
<keyword evidence="1 3" id="KW-0456">Lyase</keyword>
<keyword evidence="2 3" id="KW-0961">Cell wall biogenesis/degradation</keyword>
<dbReference type="InterPro" id="IPR009009">
    <property type="entry name" value="RlpA-like_DPBB"/>
</dbReference>
<proteinExistence type="inferred from homology"/>
<accession>A0A4V2V028</accession>
<evidence type="ECO:0000256" key="3">
    <source>
        <dbReference type="HAMAP-Rule" id="MF_02071"/>
    </source>
</evidence>
<dbReference type="SUPFAM" id="SSF50685">
    <property type="entry name" value="Barwin-like endoglucanases"/>
    <property type="match status" value="1"/>
</dbReference>
<dbReference type="PANTHER" id="PTHR34183">
    <property type="entry name" value="ENDOLYTIC PEPTIDOGLYCAN TRANSGLYCOSYLASE RLPA"/>
    <property type="match status" value="1"/>
</dbReference>
<dbReference type="NCBIfam" id="TIGR00413">
    <property type="entry name" value="rlpA"/>
    <property type="match status" value="1"/>
</dbReference>
<gene>
    <name evidence="3" type="primary">rlpA</name>
    <name evidence="6" type="ORF">EDC22_101519</name>
</gene>
<organism evidence="6 7">
    <name type="scientific">Tepidamorphus gemmatus</name>
    <dbReference type="NCBI Taxonomy" id="747076"/>
    <lineage>
        <taxon>Bacteria</taxon>
        <taxon>Pseudomonadati</taxon>
        <taxon>Pseudomonadota</taxon>
        <taxon>Alphaproteobacteria</taxon>
        <taxon>Hyphomicrobiales</taxon>
        <taxon>Tepidamorphaceae</taxon>
        <taxon>Tepidamorphus</taxon>
    </lineage>
</organism>
<dbReference type="EC" id="4.2.2.-" evidence="3"/>
<reference evidence="6 7" key="1">
    <citation type="submission" date="2019-03" db="EMBL/GenBank/DDBJ databases">
        <title>Genomic Encyclopedia of Type Strains, Phase IV (KMG-IV): sequencing the most valuable type-strain genomes for metagenomic binning, comparative biology and taxonomic classification.</title>
        <authorList>
            <person name="Goeker M."/>
        </authorList>
    </citation>
    <scope>NUCLEOTIDE SEQUENCE [LARGE SCALE GENOMIC DNA]</scope>
    <source>
        <strain evidence="6 7">DSM 19345</strain>
    </source>
</reference>